<keyword evidence="4" id="KW-0788">Thiol protease</keyword>
<accession>A0A4Y9QPG6</accession>
<evidence type="ECO:0000313" key="6">
    <source>
        <dbReference type="EMBL" id="TFV93472.1"/>
    </source>
</evidence>
<dbReference type="PROSITE" id="PS51935">
    <property type="entry name" value="NLPC_P60"/>
    <property type="match status" value="1"/>
</dbReference>
<dbReference type="OrthoDB" id="9807055at2"/>
<name>A0A4Y9QPG6_9BACT</name>
<dbReference type="EMBL" id="SPSB01000004">
    <property type="protein sequence ID" value="TFV93472.1"/>
    <property type="molecule type" value="Genomic_DNA"/>
</dbReference>
<proteinExistence type="inferred from homology"/>
<comment type="similarity">
    <text evidence="1">Belongs to the peptidase C40 family.</text>
</comment>
<comment type="caution">
    <text evidence="6">The sequence shown here is derived from an EMBL/GenBank/DDBJ whole genome shotgun (WGS) entry which is preliminary data.</text>
</comment>
<sequence>MSKQNTYLSQKYSKKLFAWFLLISGLVFFSCKSSKLSKEDPVFTVIQTAKSYYGTPYKYGGTGRAGIDCSALIFHSYYAVGINLPRMSADQAKQGKKVSLRELKPGDMLFFATSKRRNRVTHAGIVTEVKKGDIRFIHASTSLGVTEDYLSNRYWDKAFLFARRVLE</sequence>
<dbReference type="InterPro" id="IPR038765">
    <property type="entry name" value="Papain-like_cys_pep_sf"/>
</dbReference>
<feature type="domain" description="NlpC/P60" evidence="5">
    <location>
        <begin position="39"/>
        <end position="166"/>
    </location>
</feature>
<evidence type="ECO:0000256" key="1">
    <source>
        <dbReference type="ARBA" id="ARBA00007074"/>
    </source>
</evidence>
<gene>
    <name evidence="6" type="ORF">E4S40_14580</name>
</gene>
<dbReference type="Gene3D" id="3.90.1720.10">
    <property type="entry name" value="endopeptidase domain like (from Nostoc punctiforme)"/>
    <property type="match status" value="1"/>
</dbReference>
<keyword evidence="3" id="KW-0378">Hydrolase</keyword>
<dbReference type="InterPro" id="IPR000064">
    <property type="entry name" value="NLP_P60_dom"/>
</dbReference>
<protein>
    <submittedName>
        <fullName evidence="6">NlpC/P60 family protein</fullName>
    </submittedName>
</protein>
<dbReference type="Pfam" id="PF00877">
    <property type="entry name" value="NLPC_P60"/>
    <property type="match status" value="1"/>
</dbReference>
<dbReference type="InterPro" id="IPR051202">
    <property type="entry name" value="Peptidase_C40"/>
</dbReference>
<evidence type="ECO:0000313" key="7">
    <source>
        <dbReference type="Proteomes" id="UP000297647"/>
    </source>
</evidence>
<dbReference type="PROSITE" id="PS51257">
    <property type="entry name" value="PROKAR_LIPOPROTEIN"/>
    <property type="match status" value="1"/>
</dbReference>
<dbReference type="GO" id="GO:0006508">
    <property type="term" value="P:proteolysis"/>
    <property type="evidence" value="ECO:0007669"/>
    <property type="project" value="UniProtKB-KW"/>
</dbReference>
<dbReference type="Proteomes" id="UP000297647">
    <property type="component" value="Unassembled WGS sequence"/>
</dbReference>
<dbReference type="PANTHER" id="PTHR47053">
    <property type="entry name" value="MUREIN DD-ENDOPEPTIDASE MEPH-RELATED"/>
    <property type="match status" value="1"/>
</dbReference>
<keyword evidence="7" id="KW-1185">Reference proteome</keyword>
<dbReference type="AlphaFoldDB" id="A0A4Y9QPG6"/>
<reference evidence="6 7" key="1">
    <citation type="submission" date="2019-03" db="EMBL/GenBank/DDBJ databases">
        <title>Algoriphagus sp. nov, a new strain isolated from root system soil of mangrove plant Kandelia.</title>
        <authorList>
            <person name="Yin Q."/>
            <person name="Wang K."/>
            <person name="Song Z."/>
        </authorList>
    </citation>
    <scope>NUCLEOTIDE SEQUENCE [LARGE SCALE GENOMIC DNA]</scope>
    <source>
        <strain evidence="6 7">XY-J91</strain>
    </source>
</reference>
<dbReference type="GO" id="GO:0008234">
    <property type="term" value="F:cysteine-type peptidase activity"/>
    <property type="evidence" value="ECO:0007669"/>
    <property type="project" value="UniProtKB-KW"/>
</dbReference>
<evidence type="ECO:0000256" key="4">
    <source>
        <dbReference type="ARBA" id="ARBA00022807"/>
    </source>
</evidence>
<evidence type="ECO:0000256" key="3">
    <source>
        <dbReference type="ARBA" id="ARBA00022801"/>
    </source>
</evidence>
<evidence type="ECO:0000256" key="2">
    <source>
        <dbReference type="ARBA" id="ARBA00022670"/>
    </source>
</evidence>
<dbReference type="PANTHER" id="PTHR47053:SF1">
    <property type="entry name" value="MUREIN DD-ENDOPEPTIDASE MEPH-RELATED"/>
    <property type="match status" value="1"/>
</dbReference>
<dbReference type="RefSeq" id="WP_135075695.1">
    <property type="nucleotide sequence ID" value="NZ_SPSB01000004.1"/>
</dbReference>
<keyword evidence="2" id="KW-0645">Protease</keyword>
<evidence type="ECO:0000259" key="5">
    <source>
        <dbReference type="PROSITE" id="PS51935"/>
    </source>
</evidence>
<organism evidence="6 7">
    <name type="scientific">Algoriphagus kandeliae</name>
    <dbReference type="NCBI Taxonomy" id="2562278"/>
    <lineage>
        <taxon>Bacteria</taxon>
        <taxon>Pseudomonadati</taxon>
        <taxon>Bacteroidota</taxon>
        <taxon>Cytophagia</taxon>
        <taxon>Cytophagales</taxon>
        <taxon>Cyclobacteriaceae</taxon>
        <taxon>Algoriphagus</taxon>
    </lineage>
</organism>
<dbReference type="SUPFAM" id="SSF54001">
    <property type="entry name" value="Cysteine proteinases"/>
    <property type="match status" value="1"/>
</dbReference>